<evidence type="ECO:0000313" key="2">
    <source>
        <dbReference type="EMBL" id="EPS66066.1"/>
    </source>
</evidence>
<evidence type="ECO:0000256" key="1">
    <source>
        <dbReference type="SAM" id="Phobius"/>
    </source>
</evidence>
<proteinExistence type="predicted"/>
<name>S8CMP5_9LAMI</name>
<dbReference type="PANTHER" id="PTHR33870">
    <property type="entry name" value="CARDIOMYOPATHY-ASSOCIATED PROTEIN"/>
    <property type="match status" value="1"/>
</dbReference>
<feature type="non-terminal residue" evidence="2">
    <location>
        <position position="117"/>
    </location>
</feature>
<dbReference type="AlphaFoldDB" id="S8CMP5"/>
<dbReference type="Proteomes" id="UP000015453">
    <property type="component" value="Unassembled WGS sequence"/>
</dbReference>
<feature type="transmembrane region" description="Helical" evidence="1">
    <location>
        <begin position="27"/>
        <end position="44"/>
    </location>
</feature>
<keyword evidence="3" id="KW-1185">Reference proteome</keyword>
<protein>
    <submittedName>
        <fullName evidence="2">Uncharacterized protein</fullName>
    </submittedName>
</protein>
<feature type="transmembrane region" description="Helical" evidence="1">
    <location>
        <begin position="50"/>
        <end position="74"/>
    </location>
</feature>
<dbReference type="PANTHER" id="PTHR33870:SF4">
    <property type="entry name" value="CARDIOMYOPATHY-ASSOCIATED PROTEIN"/>
    <property type="match status" value="1"/>
</dbReference>
<dbReference type="OrthoDB" id="1908091at2759"/>
<organism evidence="2 3">
    <name type="scientific">Genlisea aurea</name>
    <dbReference type="NCBI Taxonomy" id="192259"/>
    <lineage>
        <taxon>Eukaryota</taxon>
        <taxon>Viridiplantae</taxon>
        <taxon>Streptophyta</taxon>
        <taxon>Embryophyta</taxon>
        <taxon>Tracheophyta</taxon>
        <taxon>Spermatophyta</taxon>
        <taxon>Magnoliopsida</taxon>
        <taxon>eudicotyledons</taxon>
        <taxon>Gunneridae</taxon>
        <taxon>Pentapetalae</taxon>
        <taxon>asterids</taxon>
        <taxon>lamiids</taxon>
        <taxon>Lamiales</taxon>
        <taxon>Lentibulariaceae</taxon>
        <taxon>Genlisea</taxon>
    </lineage>
</organism>
<comment type="caution">
    <text evidence="2">The sequence shown here is derived from an EMBL/GenBank/DDBJ whole genome shotgun (WGS) entry which is preliminary data.</text>
</comment>
<accession>S8CMP5</accession>
<keyword evidence="1" id="KW-0472">Membrane</keyword>
<sequence length="117" mass="12706">MGSVLVGIGVKTVNGVMYAIRVCFKSVCDHPFLVGFLCFLLFLYRSFPFMFSLLVSASPILFCTAILLGTLLSYGEPNIPEIELEEAGNHESVEPEPGIKAAGVSVIETIENFSADR</sequence>
<reference evidence="2 3" key="1">
    <citation type="journal article" date="2013" name="BMC Genomics">
        <title>The miniature genome of a carnivorous plant Genlisea aurea contains a low number of genes and short non-coding sequences.</title>
        <authorList>
            <person name="Leushkin E.V."/>
            <person name="Sutormin R.A."/>
            <person name="Nabieva E.R."/>
            <person name="Penin A.A."/>
            <person name="Kondrashov A.S."/>
            <person name="Logacheva M.D."/>
        </authorList>
    </citation>
    <scope>NUCLEOTIDE SEQUENCE [LARGE SCALE GENOMIC DNA]</scope>
</reference>
<evidence type="ECO:0000313" key="3">
    <source>
        <dbReference type="Proteomes" id="UP000015453"/>
    </source>
</evidence>
<keyword evidence="1" id="KW-0812">Transmembrane</keyword>
<dbReference type="EMBL" id="AUSU01003887">
    <property type="protein sequence ID" value="EPS66066.1"/>
    <property type="molecule type" value="Genomic_DNA"/>
</dbReference>
<gene>
    <name evidence="2" type="ORF">M569_08711</name>
</gene>
<keyword evidence="1" id="KW-1133">Transmembrane helix</keyword>